<evidence type="ECO:0000313" key="2">
    <source>
        <dbReference type="Proteomes" id="UP000198853"/>
    </source>
</evidence>
<dbReference type="Proteomes" id="UP000198853">
    <property type="component" value="Unassembled WGS sequence"/>
</dbReference>
<reference evidence="1 2" key="1">
    <citation type="submission" date="2016-10" db="EMBL/GenBank/DDBJ databases">
        <authorList>
            <person name="de Groot N.N."/>
        </authorList>
    </citation>
    <scope>NUCLEOTIDE SEQUENCE [LARGE SCALE GENOMIC DNA]</scope>
    <source>
        <strain evidence="1 2">DSM 21771</strain>
    </source>
</reference>
<protein>
    <submittedName>
        <fullName evidence="1">Uncharacterized protein</fullName>
    </submittedName>
</protein>
<accession>A0A1G8S4R7</accession>
<dbReference type="EMBL" id="FNEN01000022">
    <property type="protein sequence ID" value="SDJ23765.1"/>
    <property type="molecule type" value="Genomic_DNA"/>
</dbReference>
<sequence>MIYTVPFREICLAISCISISQTLFGKIETKDALECEKR</sequence>
<gene>
    <name evidence="1" type="ORF">SAMN04488123_12233</name>
</gene>
<organism evidence="1 2">
    <name type="scientific">Natribacillus halophilus</name>
    <dbReference type="NCBI Taxonomy" id="549003"/>
    <lineage>
        <taxon>Bacteria</taxon>
        <taxon>Bacillati</taxon>
        <taxon>Bacillota</taxon>
        <taxon>Bacilli</taxon>
        <taxon>Bacillales</taxon>
        <taxon>Bacillaceae</taxon>
        <taxon>Natribacillus</taxon>
    </lineage>
</organism>
<name>A0A1G8S4R7_9BACI</name>
<proteinExistence type="predicted"/>
<keyword evidence="2" id="KW-1185">Reference proteome</keyword>
<evidence type="ECO:0000313" key="1">
    <source>
        <dbReference type="EMBL" id="SDJ23765.1"/>
    </source>
</evidence>
<dbReference type="AlphaFoldDB" id="A0A1G8S4R7"/>